<keyword evidence="2" id="KW-1185">Reference proteome</keyword>
<evidence type="ECO:0000313" key="1">
    <source>
        <dbReference type="EMBL" id="KAB8342889.1"/>
    </source>
</evidence>
<proteinExistence type="predicted"/>
<gene>
    <name evidence="1" type="ORF">FH972_022486</name>
</gene>
<dbReference type="EMBL" id="VIBQ01000012">
    <property type="protein sequence ID" value="KAB8342889.1"/>
    <property type="molecule type" value="Genomic_DNA"/>
</dbReference>
<dbReference type="AlphaFoldDB" id="A0A5N6KSS6"/>
<comment type="caution">
    <text evidence="1">The sequence shown here is derived from an EMBL/GenBank/DDBJ whole genome shotgun (WGS) entry which is preliminary data.</text>
</comment>
<sequence>MCHASLSREQQEMHAEHHRANCALQTRHVTLLSWGSTGATIECRCIHVSIHLPVNGPRSASRSAMRRICMVYASQYRPCALFCSFSPLPCRIALNPIRSCWPLHADPSQSTALMQFQIRISFSYGKTSLLIRLAEVSQDLLCKFAPTHLKPEKKLFHLSLHATLSQLRWRSDPRDLSVIWVSTSASSCRSDDIVRILHSSSRHWKVNNPSDQNAIDTIRVYVGVCHGTIRLVVESQPRYSVLPNMPIFP</sequence>
<accession>A0A5N6KSS6</accession>
<evidence type="ECO:0000313" key="2">
    <source>
        <dbReference type="Proteomes" id="UP000327013"/>
    </source>
</evidence>
<name>A0A5N6KSS6_9ROSI</name>
<protein>
    <submittedName>
        <fullName evidence="1">Uncharacterized protein</fullName>
    </submittedName>
</protein>
<organism evidence="1 2">
    <name type="scientific">Carpinus fangiana</name>
    <dbReference type="NCBI Taxonomy" id="176857"/>
    <lineage>
        <taxon>Eukaryota</taxon>
        <taxon>Viridiplantae</taxon>
        <taxon>Streptophyta</taxon>
        <taxon>Embryophyta</taxon>
        <taxon>Tracheophyta</taxon>
        <taxon>Spermatophyta</taxon>
        <taxon>Magnoliopsida</taxon>
        <taxon>eudicotyledons</taxon>
        <taxon>Gunneridae</taxon>
        <taxon>Pentapetalae</taxon>
        <taxon>rosids</taxon>
        <taxon>fabids</taxon>
        <taxon>Fagales</taxon>
        <taxon>Betulaceae</taxon>
        <taxon>Carpinus</taxon>
    </lineage>
</organism>
<reference evidence="1 2" key="1">
    <citation type="submission" date="2019-06" db="EMBL/GenBank/DDBJ databases">
        <title>A chromosomal-level reference genome of Carpinus fangiana (Coryloideae, Betulaceae).</title>
        <authorList>
            <person name="Yang X."/>
            <person name="Wang Z."/>
            <person name="Zhang L."/>
            <person name="Hao G."/>
            <person name="Liu J."/>
            <person name="Yang Y."/>
        </authorList>
    </citation>
    <scope>NUCLEOTIDE SEQUENCE [LARGE SCALE GENOMIC DNA]</scope>
    <source>
        <strain evidence="1">Cfa_2016G</strain>
        <tissue evidence="1">Leaf</tissue>
    </source>
</reference>
<dbReference type="Proteomes" id="UP000327013">
    <property type="component" value="Unassembled WGS sequence"/>
</dbReference>